<proteinExistence type="inferred from homology"/>
<evidence type="ECO:0000256" key="4">
    <source>
        <dbReference type="ARBA" id="ARBA00012546"/>
    </source>
</evidence>
<dbReference type="InterPro" id="IPR003766">
    <property type="entry name" value="Uronate_isomerase"/>
</dbReference>
<reference evidence="8" key="1">
    <citation type="journal article" date="2014" name="Int. J. Syst. Evol. Microbiol.">
        <title>Complete genome sequence of Corynebacterium casei LMG S-19264T (=DSM 44701T), isolated from a smear-ripened cheese.</title>
        <authorList>
            <consortium name="US DOE Joint Genome Institute (JGI-PGF)"/>
            <person name="Walter F."/>
            <person name="Albersmeier A."/>
            <person name="Kalinowski J."/>
            <person name="Ruckert C."/>
        </authorList>
    </citation>
    <scope>NUCLEOTIDE SEQUENCE</scope>
    <source>
        <strain evidence="8">KCTC 23224</strain>
    </source>
</reference>
<reference evidence="8" key="2">
    <citation type="submission" date="2020-09" db="EMBL/GenBank/DDBJ databases">
        <authorList>
            <person name="Sun Q."/>
            <person name="Kim S."/>
        </authorList>
    </citation>
    <scope>NUCLEOTIDE SEQUENCE</scope>
    <source>
        <strain evidence="8">KCTC 23224</strain>
    </source>
</reference>
<dbReference type="GO" id="GO:0019698">
    <property type="term" value="P:D-galacturonate catabolic process"/>
    <property type="evidence" value="ECO:0007669"/>
    <property type="project" value="TreeGrafter"/>
</dbReference>
<evidence type="ECO:0000256" key="3">
    <source>
        <dbReference type="ARBA" id="ARBA00008397"/>
    </source>
</evidence>
<name>A0A8J3CX67_9BACT</name>
<evidence type="ECO:0000256" key="2">
    <source>
        <dbReference type="ARBA" id="ARBA00004892"/>
    </source>
</evidence>
<dbReference type="GO" id="GO:0008880">
    <property type="term" value="F:glucuronate isomerase activity"/>
    <property type="evidence" value="ECO:0007669"/>
    <property type="project" value="UniProtKB-UniRule"/>
</dbReference>
<dbReference type="AlphaFoldDB" id="A0A8J3CX67"/>
<evidence type="ECO:0000313" key="9">
    <source>
        <dbReference type="Proteomes" id="UP000642809"/>
    </source>
</evidence>
<evidence type="ECO:0000256" key="5">
    <source>
        <dbReference type="ARBA" id="ARBA00020555"/>
    </source>
</evidence>
<dbReference type="Gene3D" id="3.20.20.140">
    <property type="entry name" value="Metal-dependent hydrolases"/>
    <property type="match status" value="1"/>
</dbReference>
<protein>
    <recommendedName>
        <fullName evidence="5 7">Uronate isomerase</fullName>
        <ecNumber evidence="4 7">5.3.1.12</ecNumber>
    </recommendedName>
    <alternativeName>
        <fullName evidence="7">Glucuronate isomerase</fullName>
    </alternativeName>
    <alternativeName>
        <fullName evidence="7">Uronic isomerase</fullName>
    </alternativeName>
</protein>
<evidence type="ECO:0000256" key="6">
    <source>
        <dbReference type="ARBA" id="ARBA00023235"/>
    </source>
</evidence>
<evidence type="ECO:0000313" key="8">
    <source>
        <dbReference type="EMBL" id="GHB38801.1"/>
    </source>
</evidence>
<evidence type="ECO:0000256" key="7">
    <source>
        <dbReference type="HAMAP-Rule" id="MF_00675"/>
    </source>
</evidence>
<dbReference type="SUPFAM" id="SSF51556">
    <property type="entry name" value="Metallo-dependent hydrolases"/>
    <property type="match status" value="1"/>
</dbReference>
<comment type="caution">
    <text evidence="8">The sequence shown here is derived from an EMBL/GenBank/DDBJ whole genome shotgun (WGS) entry which is preliminary data.</text>
</comment>
<comment type="catalytic activity">
    <reaction evidence="7">
        <text>aldehydo-D-galacturonate = keto-D-tagaturonate</text>
        <dbReference type="Rhea" id="RHEA:27702"/>
        <dbReference type="ChEBI" id="CHEBI:12952"/>
        <dbReference type="ChEBI" id="CHEBI:17886"/>
    </reaction>
</comment>
<dbReference type="EC" id="5.3.1.12" evidence="4 7"/>
<comment type="similarity">
    <text evidence="3 7">Belongs to the metallo-dependent hydrolases superfamily. Uronate isomerase family.</text>
</comment>
<dbReference type="EMBL" id="BMYF01000011">
    <property type="protein sequence ID" value="GHB38801.1"/>
    <property type="molecule type" value="Genomic_DNA"/>
</dbReference>
<dbReference type="PANTHER" id="PTHR30068:SF4">
    <property type="entry name" value="URONATE ISOMERASE"/>
    <property type="match status" value="1"/>
</dbReference>
<dbReference type="GO" id="GO:0042840">
    <property type="term" value="P:D-glucuronate catabolic process"/>
    <property type="evidence" value="ECO:0007669"/>
    <property type="project" value="TreeGrafter"/>
</dbReference>
<sequence length="475" mass="54571">MLMFSTAITKKSFLCDDFLLESEFAKLLYHQYAKGLPIIDYHNHLSPQEIAENKQFRSISEVWLAGDHYKWRAMRTLGIDEKFITGNASDQEKFQKWAETVPYTLRNPLYHWTHLELKRYFGIDALLNSENAHEIYFQTTEALQEHAFRAQGLLQQMNVEVVCSTDDPIDSLEFHKLSQKNAVVPKLFPAFRPDKAFAVENPKTYMAYVGKLSDVVGFGINNYSDLLQALQNRVDFFAAHGCTISDHGLEQLYVFKLGKYSPDLLFQKLLYGQTLGEEEINYFKFHTLLELCKMYHAKGWVQQFHLGALRNTNERMLSKLGPDTGFDSIGDYPQALGLASFLNLLDSTDQLTKTILYNLNPAYNEVLATMIGNFNDGSVKGKIQFGSGWWFLDQKDGMEKQINALSNMGLLSCFVGMLTDSRSFLSFPRHEYFRRVLCNLIGRDVDKGELPADEKWLGKIISDISYYNAKAYFNF</sequence>
<comment type="catalytic activity">
    <reaction evidence="1 7">
        <text>D-glucuronate = D-fructuronate</text>
        <dbReference type="Rhea" id="RHEA:13049"/>
        <dbReference type="ChEBI" id="CHEBI:58720"/>
        <dbReference type="ChEBI" id="CHEBI:59863"/>
        <dbReference type="EC" id="5.3.1.12"/>
    </reaction>
</comment>
<dbReference type="Proteomes" id="UP000642809">
    <property type="component" value="Unassembled WGS sequence"/>
</dbReference>
<organism evidence="8 9">
    <name type="scientific">Mongoliitalea lutea</name>
    <dbReference type="NCBI Taxonomy" id="849756"/>
    <lineage>
        <taxon>Bacteria</taxon>
        <taxon>Pseudomonadati</taxon>
        <taxon>Bacteroidota</taxon>
        <taxon>Cytophagia</taxon>
        <taxon>Cytophagales</taxon>
        <taxon>Cyclobacteriaceae</taxon>
        <taxon>Mongoliitalea</taxon>
    </lineage>
</organism>
<evidence type="ECO:0000256" key="1">
    <source>
        <dbReference type="ARBA" id="ARBA00001165"/>
    </source>
</evidence>
<dbReference type="PANTHER" id="PTHR30068">
    <property type="entry name" value="URONATE ISOMERASE"/>
    <property type="match status" value="1"/>
</dbReference>
<gene>
    <name evidence="7 8" type="primary">uxaC</name>
    <name evidence="8" type="ORF">GCM10008106_20010</name>
</gene>
<keyword evidence="9" id="KW-1185">Reference proteome</keyword>
<dbReference type="Gene3D" id="1.10.2020.10">
    <property type="entry name" value="uronate isomerase, domain 2, chain A"/>
    <property type="match status" value="1"/>
</dbReference>
<dbReference type="UniPathway" id="UPA00246"/>
<accession>A0A8J3CX67</accession>
<dbReference type="Pfam" id="PF02614">
    <property type="entry name" value="UxaC"/>
    <property type="match status" value="1"/>
</dbReference>
<dbReference type="InterPro" id="IPR032466">
    <property type="entry name" value="Metal_Hydrolase"/>
</dbReference>
<dbReference type="NCBIfam" id="NF002794">
    <property type="entry name" value="PRK02925.1"/>
    <property type="match status" value="1"/>
</dbReference>
<comment type="pathway">
    <text evidence="2 7">Carbohydrate metabolism; pentose and glucuronate interconversion.</text>
</comment>
<dbReference type="HAMAP" id="MF_00675">
    <property type="entry name" value="UxaC"/>
    <property type="match status" value="1"/>
</dbReference>
<keyword evidence="6 7" id="KW-0413">Isomerase</keyword>